<dbReference type="OMA" id="IGLRNHP"/>
<dbReference type="PANTHER" id="PTHR33384">
    <property type="entry name" value="EXPRESSED PROTEIN"/>
    <property type="match status" value="1"/>
</dbReference>
<dbReference type="PANTHER" id="PTHR33384:SF1">
    <property type="entry name" value="EXPRESSED PROTEIN"/>
    <property type="match status" value="1"/>
</dbReference>
<dbReference type="Gramene" id="KZM86523">
    <property type="protein sequence ID" value="KZM86523"/>
    <property type="gene ID" value="DCAR_023657"/>
</dbReference>
<proteinExistence type="predicted"/>
<reference evidence="1" key="1">
    <citation type="journal article" date="2016" name="Nat. Genet.">
        <title>A high-quality carrot genome assembly provides new insights into carotenoid accumulation and asterid genome evolution.</title>
        <authorList>
            <person name="Iorizzo M."/>
            <person name="Ellison S."/>
            <person name="Senalik D."/>
            <person name="Zeng P."/>
            <person name="Satapoomin P."/>
            <person name="Huang J."/>
            <person name="Bowman M."/>
            <person name="Iovene M."/>
            <person name="Sanseverino W."/>
            <person name="Cavagnaro P."/>
            <person name="Yildiz M."/>
            <person name="Macko-Podgorni A."/>
            <person name="Moranska E."/>
            <person name="Grzebelus E."/>
            <person name="Grzebelus D."/>
            <person name="Ashrafi H."/>
            <person name="Zheng Z."/>
            <person name="Cheng S."/>
            <person name="Spooner D."/>
            <person name="Van Deynze A."/>
            <person name="Simon P."/>
        </authorList>
    </citation>
    <scope>NUCLEOTIDE SEQUENCE</scope>
    <source>
        <tissue evidence="1">Leaf</tissue>
    </source>
</reference>
<sequence>MRSSDMRDSLVCPKPRRLALINTSFDEEISPIRWQIRNKHESEFSDSDIGNELLDIILSRGAYTVEQTCTQTASSSPFFCGSLPSRVSNPLTQDARFGDEVAHMTIPLQDGMPVSPSSSTRKGACVQVSNIPIVRIEGGFDCFDRDSLSCNIPTMA</sequence>
<name>A0A161X2F0_DAUCS</name>
<protein>
    <submittedName>
        <fullName evidence="1">Uncharacterized protein</fullName>
    </submittedName>
</protein>
<evidence type="ECO:0000313" key="1">
    <source>
        <dbReference type="EMBL" id="WOH07702.1"/>
    </source>
</evidence>
<dbReference type="OrthoDB" id="902328at2759"/>
<dbReference type="Proteomes" id="UP000077755">
    <property type="component" value="Chromosome 7"/>
</dbReference>
<dbReference type="AlphaFoldDB" id="A0A161X2F0"/>
<keyword evidence="2" id="KW-1185">Reference proteome</keyword>
<dbReference type="EMBL" id="CP093349">
    <property type="protein sequence ID" value="WOH07702.1"/>
    <property type="molecule type" value="Genomic_DNA"/>
</dbReference>
<gene>
    <name evidence="1" type="ORF">DCAR_0727135</name>
</gene>
<organism evidence="1 2">
    <name type="scientific">Daucus carota subsp. sativus</name>
    <name type="common">Carrot</name>
    <dbReference type="NCBI Taxonomy" id="79200"/>
    <lineage>
        <taxon>Eukaryota</taxon>
        <taxon>Viridiplantae</taxon>
        <taxon>Streptophyta</taxon>
        <taxon>Embryophyta</taxon>
        <taxon>Tracheophyta</taxon>
        <taxon>Spermatophyta</taxon>
        <taxon>Magnoliopsida</taxon>
        <taxon>eudicotyledons</taxon>
        <taxon>Gunneridae</taxon>
        <taxon>Pentapetalae</taxon>
        <taxon>asterids</taxon>
        <taxon>campanulids</taxon>
        <taxon>Apiales</taxon>
        <taxon>Apiaceae</taxon>
        <taxon>Apioideae</taxon>
        <taxon>Scandiceae</taxon>
        <taxon>Daucinae</taxon>
        <taxon>Daucus</taxon>
        <taxon>Daucus sect. Daucus</taxon>
    </lineage>
</organism>
<reference evidence="1" key="2">
    <citation type="submission" date="2022-03" db="EMBL/GenBank/DDBJ databases">
        <title>Draft title - Genomic analysis of global carrot germplasm unveils the trajectory of domestication and the origin of high carotenoid orange carrot.</title>
        <authorList>
            <person name="Iorizzo M."/>
            <person name="Ellison S."/>
            <person name="Senalik D."/>
            <person name="Macko-Podgorni A."/>
            <person name="Grzebelus D."/>
            <person name="Bostan H."/>
            <person name="Rolling W."/>
            <person name="Curaba J."/>
            <person name="Simon P."/>
        </authorList>
    </citation>
    <scope>NUCLEOTIDE SEQUENCE</scope>
    <source>
        <tissue evidence="1">Leaf</tissue>
    </source>
</reference>
<evidence type="ECO:0000313" key="2">
    <source>
        <dbReference type="Proteomes" id="UP000077755"/>
    </source>
</evidence>
<accession>A0A161X2F0</accession>